<dbReference type="CDD" id="cd14966">
    <property type="entry name" value="7tmD_STE3"/>
    <property type="match status" value="1"/>
</dbReference>
<dbReference type="RefSeq" id="XP_002172594.1">
    <property type="nucleotide sequence ID" value="XM_002172558.1"/>
</dbReference>
<evidence type="ECO:0000256" key="3">
    <source>
        <dbReference type="ARBA" id="ARBA00022507"/>
    </source>
</evidence>
<feature type="transmembrane region" description="Helical" evidence="10">
    <location>
        <begin position="76"/>
        <end position="100"/>
    </location>
</feature>
<dbReference type="STRING" id="402676.B6K0F1"/>
<proteinExistence type="inferred from homology"/>
<dbReference type="JaponicusDB" id="SJAG_01345">
    <property type="gene designation" value="map3"/>
</dbReference>
<dbReference type="OrthoDB" id="2874149at2759"/>
<evidence type="ECO:0000256" key="8">
    <source>
        <dbReference type="ARBA" id="ARBA00023170"/>
    </source>
</evidence>
<protein>
    <submittedName>
        <fullName evidence="11">Pheromone M-factor receptor Map3</fullName>
    </submittedName>
</protein>
<dbReference type="OMA" id="VICMNGC"/>
<evidence type="ECO:0000313" key="13">
    <source>
        <dbReference type="Proteomes" id="UP000001744"/>
    </source>
</evidence>
<reference evidence="11 13" key="1">
    <citation type="journal article" date="2011" name="Science">
        <title>Comparative functional genomics of the fission yeasts.</title>
        <authorList>
            <person name="Rhind N."/>
            <person name="Chen Z."/>
            <person name="Yassour M."/>
            <person name="Thompson D.A."/>
            <person name="Haas B.J."/>
            <person name="Habib N."/>
            <person name="Wapinski I."/>
            <person name="Roy S."/>
            <person name="Lin M.F."/>
            <person name="Heiman D.I."/>
            <person name="Young S.K."/>
            <person name="Furuya K."/>
            <person name="Guo Y."/>
            <person name="Pidoux A."/>
            <person name="Chen H.M."/>
            <person name="Robbertse B."/>
            <person name="Goldberg J.M."/>
            <person name="Aoki K."/>
            <person name="Bayne E.H."/>
            <person name="Berlin A.M."/>
            <person name="Desjardins C.A."/>
            <person name="Dobbs E."/>
            <person name="Dukaj L."/>
            <person name="Fan L."/>
            <person name="FitzGerald M.G."/>
            <person name="French C."/>
            <person name="Gujja S."/>
            <person name="Hansen K."/>
            <person name="Keifenheim D."/>
            <person name="Levin J.Z."/>
            <person name="Mosher R.A."/>
            <person name="Mueller C.A."/>
            <person name="Pfiffner J."/>
            <person name="Priest M."/>
            <person name="Russ C."/>
            <person name="Smialowska A."/>
            <person name="Swoboda P."/>
            <person name="Sykes S.M."/>
            <person name="Vaughn M."/>
            <person name="Vengrova S."/>
            <person name="Yoder R."/>
            <person name="Zeng Q."/>
            <person name="Allshire R."/>
            <person name="Baulcombe D."/>
            <person name="Birren B.W."/>
            <person name="Brown W."/>
            <person name="Ekwall K."/>
            <person name="Kellis M."/>
            <person name="Leatherwood J."/>
            <person name="Levin H."/>
            <person name="Margalit H."/>
            <person name="Martienssen R."/>
            <person name="Nieduszynski C.A."/>
            <person name="Spatafora J.W."/>
            <person name="Friedman N."/>
            <person name="Dalgaard J.Z."/>
            <person name="Baumann P."/>
            <person name="Niki H."/>
            <person name="Regev A."/>
            <person name="Nusbaum C."/>
        </authorList>
    </citation>
    <scope>NUCLEOTIDE SEQUENCE [LARGE SCALE GENOMIC DNA]</scope>
    <source>
        <strain evidence="13">yFS275 / FY16936</strain>
    </source>
</reference>
<dbReference type="EMBL" id="KE651168">
    <property type="protein sequence ID" value="EEB06301.1"/>
    <property type="molecule type" value="Genomic_DNA"/>
</dbReference>
<feature type="transmembrane region" description="Helical" evidence="10">
    <location>
        <begin position="37"/>
        <end position="56"/>
    </location>
</feature>
<dbReference type="Pfam" id="PF02076">
    <property type="entry name" value="STE3"/>
    <property type="match status" value="1"/>
</dbReference>
<dbReference type="GO" id="GO:0005886">
    <property type="term" value="C:plasma membrane"/>
    <property type="evidence" value="ECO:0000318"/>
    <property type="project" value="GO_Central"/>
</dbReference>
<dbReference type="GO" id="GO:0031520">
    <property type="term" value="C:plasma membrane of cell tip"/>
    <property type="evidence" value="ECO:0007669"/>
    <property type="project" value="EnsemblFungi"/>
</dbReference>
<gene>
    <name evidence="12" type="primary">map3</name>
    <name evidence="11" type="ORF">SJAG_01345</name>
</gene>
<evidence type="ECO:0000256" key="4">
    <source>
        <dbReference type="ARBA" id="ARBA00022692"/>
    </source>
</evidence>
<dbReference type="PANTHER" id="PTHR28097:SF1">
    <property type="entry name" value="PHEROMONE A FACTOR RECEPTOR"/>
    <property type="match status" value="1"/>
</dbReference>
<keyword evidence="6" id="KW-0297">G-protein coupled receptor</keyword>
<dbReference type="VEuPathDB" id="FungiDB:SJAG_01345"/>
<dbReference type="AlphaFoldDB" id="B6K0F1"/>
<evidence type="ECO:0000256" key="6">
    <source>
        <dbReference type="ARBA" id="ARBA00023040"/>
    </source>
</evidence>
<organism evidence="11 13">
    <name type="scientific">Schizosaccharomyces japonicus (strain yFS275 / FY16936)</name>
    <name type="common">Fission yeast</name>
    <dbReference type="NCBI Taxonomy" id="402676"/>
    <lineage>
        <taxon>Eukaryota</taxon>
        <taxon>Fungi</taxon>
        <taxon>Dikarya</taxon>
        <taxon>Ascomycota</taxon>
        <taxon>Taphrinomycotina</taxon>
        <taxon>Schizosaccharomycetes</taxon>
        <taxon>Schizosaccharomycetales</taxon>
        <taxon>Schizosaccharomycetaceae</taxon>
        <taxon>Schizosaccharomyces</taxon>
    </lineage>
</organism>
<dbReference type="Proteomes" id="UP000001744">
    <property type="component" value="Unassembled WGS sequence"/>
</dbReference>
<dbReference type="GO" id="GO:0004932">
    <property type="term" value="F:mating-type factor pheromone receptor activity"/>
    <property type="evidence" value="ECO:0000318"/>
    <property type="project" value="GO_Central"/>
</dbReference>
<accession>B6K0F1</accession>
<comment type="similarity">
    <text evidence="2">Belongs to the G-protein coupled receptor 4 family.</text>
</comment>
<dbReference type="PANTHER" id="PTHR28097">
    <property type="entry name" value="PHEROMONE A FACTOR RECEPTOR"/>
    <property type="match status" value="1"/>
</dbReference>
<evidence type="ECO:0000313" key="11">
    <source>
        <dbReference type="EMBL" id="EEB06301.1"/>
    </source>
</evidence>
<feature type="transmembrane region" description="Helical" evidence="10">
    <location>
        <begin position="153"/>
        <end position="183"/>
    </location>
</feature>
<evidence type="ECO:0000256" key="5">
    <source>
        <dbReference type="ARBA" id="ARBA00022989"/>
    </source>
</evidence>
<feature type="transmembrane region" description="Helical" evidence="10">
    <location>
        <begin position="6"/>
        <end position="25"/>
    </location>
</feature>
<evidence type="ECO:0000256" key="7">
    <source>
        <dbReference type="ARBA" id="ARBA00023136"/>
    </source>
</evidence>
<keyword evidence="3" id="KW-0589">Pheromone response</keyword>
<keyword evidence="7 10" id="KW-0472">Membrane</keyword>
<evidence type="ECO:0000313" key="12">
    <source>
        <dbReference type="JaponicusDB" id="SJAG_01345"/>
    </source>
</evidence>
<evidence type="ECO:0000256" key="1">
    <source>
        <dbReference type="ARBA" id="ARBA00004141"/>
    </source>
</evidence>
<evidence type="ECO:0000256" key="2">
    <source>
        <dbReference type="ARBA" id="ARBA00011085"/>
    </source>
</evidence>
<keyword evidence="5 10" id="KW-1133">Transmembrane helix</keyword>
<keyword evidence="9" id="KW-0807">Transducer</keyword>
<dbReference type="InterPro" id="IPR001499">
    <property type="entry name" value="GPCR_STE3"/>
</dbReference>
<dbReference type="GO" id="GO:0071507">
    <property type="term" value="P:pheromone response MAPK cascade"/>
    <property type="evidence" value="ECO:0007669"/>
    <property type="project" value="EnsemblFungi"/>
</dbReference>
<evidence type="ECO:0000256" key="10">
    <source>
        <dbReference type="SAM" id="Phobius"/>
    </source>
</evidence>
<keyword evidence="4 10" id="KW-0812">Transmembrane</keyword>
<feature type="transmembrane region" description="Helical" evidence="10">
    <location>
        <begin position="112"/>
        <end position="133"/>
    </location>
</feature>
<feature type="transmembrane region" description="Helical" evidence="10">
    <location>
        <begin position="204"/>
        <end position="227"/>
    </location>
</feature>
<name>B6K0F1_SCHJY</name>
<dbReference type="eggNOG" id="ENOG502S44N">
    <property type="taxonomic scope" value="Eukaryota"/>
</dbReference>
<keyword evidence="8 11" id="KW-0675">Receptor</keyword>
<dbReference type="GO" id="GO:0000750">
    <property type="term" value="P:pheromone-dependent signal transduction involved in conjugation with cellular fusion"/>
    <property type="evidence" value="ECO:0000318"/>
    <property type="project" value="GO_Central"/>
</dbReference>
<dbReference type="HOGENOM" id="CLU_763245_0_0_1"/>
<sequence length="360" mass="41421">MYSVCVFYQVYAYLSILLAIPLGLMQMRARNVPCIALLFWLTVATLIYGVDNAIWWREIITAVQWKGFVWCDVTSQLLVASGLAIPQSAFCMVFYLDSVVRSNKPLPMYKHLGFNIFVCFISPFIGMGLAIMTEGARYYILGMNGCRAAIMNTWFAFAILTVPPCLACLFGLFHVSRVIWVYVKKQKQLEQYFKRDSYLTSRRFVRLLCLALVFFLGYLPLTMYLLISNCIAEEWIPFRISDFHPWNKNDILGFEMDSIQMNSWVPPTVLYVMVLFFGTSKDFSNVIVRYFWVLVYCIPGIKNTRLGRHANAQISRLDTSKSSSHTLIDNSVMNTDGKALVLERVWSKFSVPSDDTFETK</sequence>
<keyword evidence="13" id="KW-1185">Reference proteome</keyword>
<dbReference type="GeneID" id="7052427"/>
<comment type="subcellular location">
    <subcellularLocation>
        <location evidence="1">Membrane</location>
        <topology evidence="1">Multi-pass membrane protein</topology>
    </subcellularLocation>
</comment>
<evidence type="ECO:0000256" key="9">
    <source>
        <dbReference type="ARBA" id="ARBA00023224"/>
    </source>
</evidence>
<dbReference type="PRINTS" id="PR00899">
    <property type="entry name" value="GPCRSTE3"/>
</dbReference>